<dbReference type="InterPro" id="IPR050126">
    <property type="entry name" value="Ap4A_hydrolase"/>
</dbReference>
<dbReference type="Proteomes" id="UP000244810">
    <property type="component" value="Unassembled WGS sequence"/>
</dbReference>
<organism evidence="2 3">
    <name type="scientific">Pararhodobacter aggregans</name>
    <dbReference type="NCBI Taxonomy" id="404875"/>
    <lineage>
        <taxon>Bacteria</taxon>
        <taxon>Pseudomonadati</taxon>
        <taxon>Pseudomonadota</taxon>
        <taxon>Alphaproteobacteria</taxon>
        <taxon>Rhodobacterales</taxon>
        <taxon>Paracoccaceae</taxon>
        <taxon>Pararhodobacter</taxon>
    </lineage>
</organism>
<comment type="caution">
    <text evidence="2">The sequence shown here is derived from an EMBL/GenBank/DDBJ whole genome shotgun (WGS) entry which is preliminary data.</text>
</comment>
<dbReference type="GO" id="GO:0005737">
    <property type="term" value="C:cytoplasm"/>
    <property type="evidence" value="ECO:0007669"/>
    <property type="project" value="TreeGrafter"/>
</dbReference>
<evidence type="ECO:0000313" key="3">
    <source>
        <dbReference type="Proteomes" id="UP000244810"/>
    </source>
</evidence>
<dbReference type="InterPro" id="IPR029052">
    <property type="entry name" value="Metallo-depent_PP-like"/>
</dbReference>
<gene>
    <name evidence="2" type="ORF">DDE23_07375</name>
</gene>
<dbReference type="EMBL" id="QDDR01000003">
    <property type="protein sequence ID" value="PVE48252.1"/>
    <property type="molecule type" value="Genomic_DNA"/>
</dbReference>
<sequence>MRSYAIGDIHGQIDLLHAAHARIAADRARTGDAEAPVIHLGDLVDRGPDSRGVVDLLLKGQLSGQNWVALKGNHDRMFGYYLEGRTDPALRPGLDYLNPRIGGDATLASYGLAPDAPPAEARAAVPAGHRAFIEGLPSYHLRGGVLFVHAGIRPGVALNDQTETDMAWIRAPFLDFTGAHPWLVVHGHTHRPAAEHCGNRVNIDSSAAYGGPLTAVVIEGREVFTLTDQGREPLLPGAD</sequence>
<dbReference type="SUPFAM" id="SSF56300">
    <property type="entry name" value="Metallo-dependent phosphatases"/>
    <property type="match status" value="1"/>
</dbReference>
<reference evidence="2 3" key="1">
    <citation type="journal article" date="2011" name="Syst. Appl. Microbiol.">
        <title>Defluviimonas denitrificans gen. nov., sp. nov., and Pararhodobacter aggregans gen. nov., sp. nov., non-phototrophic Rhodobacteraceae from the biofilter of a marine aquaculture.</title>
        <authorList>
            <person name="Foesel B.U."/>
            <person name="Drake H.L."/>
            <person name="Schramm A."/>
        </authorList>
    </citation>
    <scope>NUCLEOTIDE SEQUENCE [LARGE SCALE GENOMIC DNA]</scope>
    <source>
        <strain evidence="2 3">D1-19</strain>
    </source>
</reference>
<dbReference type="OrthoDB" id="9807890at2"/>
<name>A0A2T7UU96_9RHOB</name>
<dbReference type="Gene3D" id="3.60.21.10">
    <property type="match status" value="1"/>
</dbReference>
<keyword evidence="3" id="KW-1185">Reference proteome</keyword>
<accession>A0A2T7UU96</accession>
<proteinExistence type="predicted"/>
<dbReference type="GO" id="GO:0008803">
    <property type="term" value="F:bis(5'-nucleosyl)-tetraphosphatase (symmetrical) activity"/>
    <property type="evidence" value="ECO:0007669"/>
    <property type="project" value="TreeGrafter"/>
</dbReference>
<dbReference type="AlphaFoldDB" id="A0A2T7UU96"/>
<dbReference type="PANTHER" id="PTHR42850:SF4">
    <property type="entry name" value="ZINC-DEPENDENT ENDOPOLYPHOSPHATASE"/>
    <property type="match status" value="1"/>
</dbReference>
<dbReference type="PANTHER" id="PTHR42850">
    <property type="entry name" value="METALLOPHOSPHOESTERASE"/>
    <property type="match status" value="1"/>
</dbReference>
<feature type="domain" description="Calcineurin-like phosphoesterase" evidence="1">
    <location>
        <begin position="1"/>
        <end position="198"/>
    </location>
</feature>
<dbReference type="RefSeq" id="WP_107751621.1">
    <property type="nucleotide sequence ID" value="NZ_QBKF01000004.1"/>
</dbReference>
<dbReference type="GO" id="GO:0016791">
    <property type="term" value="F:phosphatase activity"/>
    <property type="evidence" value="ECO:0007669"/>
    <property type="project" value="TreeGrafter"/>
</dbReference>
<dbReference type="InterPro" id="IPR004843">
    <property type="entry name" value="Calcineurin-like_PHP"/>
</dbReference>
<evidence type="ECO:0000259" key="1">
    <source>
        <dbReference type="Pfam" id="PF00149"/>
    </source>
</evidence>
<protein>
    <submittedName>
        <fullName evidence="2">Serine/threonine protein phosphatase</fullName>
    </submittedName>
</protein>
<dbReference type="GO" id="GO:0110154">
    <property type="term" value="P:RNA decapping"/>
    <property type="evidence" value="ECO:0007669"/>
    <property type="project" value="TreeGrafter"/>
</dbReference>
<evidence type="ECO:0000313" key="2">
    <source>
        <dbReference type="EMBL" id="PVE48252.1"/>
    </source>
</evidence>
<dbReference type="Pfam" id="PF00149">
    <property type="entry name" value="Metallophos"/>
    <property type="match status" value="1"/>
</dbReference>